<feature type="domain" description="Rhodanese" evidence="1">
    <location>
        <begin position="31"/>
        <end position="128"/>
    </location>
</feature>
<keyword evidence="3" id="KW-1185">Reference proteome</keyword>
<dbReference type="PANTHER" id="PTHR44086">
    <property type="entry name" value="THIOSULFATE SULFURTRANSFERASE RDL2, MITOCHONDRIAL-RELATED"/>
    <property type="match status" value="1"/>
</dbReference>
<sequence>MAIRNTDQWVDSLRPRVAAVTPQELSDRLKRGDKITVIDLRELQERIDSGTIPGSHHVPRGMLEFWADPASVYHRTYFTEDAEYVVFCAAGQRSVLAAVTLMEMGFPKVSHLEGGFGAWKKEGLPIEDAAATSRWQRKTPRDVQVG</sequence>
<proteinExistence type="predicted"/>
<evidence type="ECO:0000313" key="2">
    <source>
        <dbReference type="EMBL" id="MFD2258535.1"/>
    </source>
</evidence>
<dbReference type="EMBL" id="JBHUIR010000006">
    <property type="protein sequence ID" value="MFD2258535.1"/>
    <property type="molecule type" value="Genomic_DNA"/>
</dbReference>
<dbReference type="Proteomes" id="UP001597373">
    <property type="component" value="Unassembled WGS sequence"/>
</dbReference>
<dbReference type="InterPro" id="IPR001763">
    <property type="entry name" value="Rhodanese-like_dom"/>
</dbReference>
<evidence type="ECO:0000259" key="1">
    <source>
        <dbReference type="PROSITE" id="PS50206"/>
    </source>
</evidence>
<dbReference type="InterPro" id="IPR036873">
    <property type="entry name" value="Rhodanese-like_dom_sf"/>
</dbReference>
<protein>
    <submittedName>
        <fullName evidence="2">Rhodanese-like domain-containing protein</fullName>
    </submittedName>
</protein>
<name>A0ABW5DGP9_9HYPH</name>
<gene>
    <name evidence="2" type="ORF">ACFSMZ_01960</name>
</gene>
<dbReference type="PROSITE" id="PS50206">
    <property type="entry name" value="RHODANESE_3"/>
    <property type="match status" value="1"/>
</dbReference>
<comment type="caution">
    <text evidence="2">The sequence shown here is derived from an EMBL/GenBank/DDBJ whole genome shotgun (WGS) entry which is preliminary data.</text>
</comment>
<dbReference type="Gene3D" id="3.40.250.10">
    <property type="entry name" value="Rhodanese-like domain"/>
    <property type="match status" value="1"/>
</dbReference>
<evidence type="ECO:0000313" key="3">
    <source>
        <dbReference type="Proteomes" id="UP001597373"/>
    </source>
</evidence>
<accession>A0ABW5DGP9</accession>
<dbReference type="SUPFAM" id="SSF52821">
    <property type="entry name" value="Rhodanese/Cell cycle control phosphatase"/>
    <property type="match status" value="1"/>
</dbReference>
<dbReference type="SMART" id="SM00450">
    <property type="entry name" value="RHOD"/>
    <property type="match status" value="1"/>
</dbReference>
<reference evidence="3" key="1">
    <citation type="journal article" date="2019" name="Int. J. Syst. Evol. Microbiol.">
        <title>The Global Catalogue of Microorganisms (GCM) 10K type strain sequencing project: providing services to taxonomists for standard genome sequencing and annotation.</title>
        <authorList>
            <consortium name="The Broad Institute Genomics Platform"/>
            <consortium name="The Broad Institute Genome Sequencing Center for Infectious Disease"/>
            <person name="Wu L."/>
            <person name="Ma J."/>
        </authorList>
    </citation>
    <scope>NUCLEOTIDE SEQUENCE [LARGE SCALE GENOMIC DNA]</scope>
    <source>
        <strain evidence="3">KCTC 23707</strain>
    </source>
</reference>
<dbReference type="PANTHER" id="PTHR44086:SF13">
    <property type="entry name" value="THIOSULFATE SULFURTRANSFERASE PSPE"/>
    <property type="match status" value="1"/>
</dbReference>
<organism evidence="2 3">
    <name type="scientific">Chelativorans composti</name>
    <dbReference type="NCBI Taxonomy" id="768533"/>
    <lineage>
        <taxon>Bacteria</taxon>
        <taxon>Pseudomonadati</taxon>
        <taxon>Pseudomonadota</taxon>
        <taxon>Alphaproteobacteria</taxon>
        <taxon>Hyphomicrobiales</taxon>
        <taxon>Phyllobacteriaceae</taxon>
        <taxon>Chelativorans</taxon>
    </lineage>
</organism>
<dbReference type="RefSeq" id="WP_165277109.1">
    <property type="nucleotide sequence ID" value="NZ_BAABGS010000016.1"/>
</dbReference>
<dbReference type="Pfam" id="PF00581">
    <property type="entry name" value="Rhodanese"/>
    <property type="match status" value="1"/>
</dbReference>